<evidence type="ECO:0000313" key="3">
    <source>
        <dbReference type="EMBL" id="OAV90735.1"/>
    </source>
</evidence>
<dbReference type="SUPFAM" id="SSF51735">
    <property type="entry name" value="NAD(P)-binding Rossmann-fold domains"/>
    <property type="match status" value="1"/>
</dbReference>
<dbReference type="OrthoDB" id="201656at2759"/>
<evidence type="ECO:0000313" key="5">
    <source>
        <dbReference type="Proteomes" id="UP000005240"/>
    </source>
</evidence>
<feature type="region of interest" description="Disordered" evidence="1">
    <location>
        <begin position="145"/>
        <end position="168"/>
    </location>
</feature>
<sequence length="454" mass="50055">MADVKKPIHSVTYSPNEISLTATSASEFNHVSSREVLVEILAVALDEWDLHLICSMGASSRTIINPHLNPTRLQHPQNSRNSIVPGRSFFGKVLEIGKAVKKLKRGELVYGLQELSKSGALSGRMKISSDFVARAPAILGKYRKGCSNGSNSGSSSATMDNQHPRSDHWAPAPLSSIEIASLPLLAVPAALIASTVCVGMPKGSKMLILNGHKGIGRMIVQLMRYFRPSRDLWISVHVPCTATGNLVELEELVEQLEEEGATEVITSESVLGLLHAQHESSFDVVLDTIGGQRIYDGSRRLLHHSGMFVTTIGPASTTSLSKSRFFRLRSLKRHFFKKDSKRIRYWQVTPADGFDGAHPEEIRTVLETISEWLSETEEPQQPLWDDFNCPGGVCWPVIGNVVERLDQSLEIFQESLAVTRPGSNAIPEPVDFYEDSRLLIFGSVAVVSMINYDK</sequence>
<dbReference type="AlphaFoldDB" id="A0A180GDK9"/>
<dbReference type="STRING" id="630390.A0A180GDK9"/>
<dbReference type="Pfam" id="PF08240">
    <property type="entry name" value="ADH_N"/>
    <property type="match status" value="1"/>
</dbReference>
<dbReference type="InterPro" id="IPR050700">
    <property type="entry name" value="YIM1/Zinc_Alcohol_DH_Fams"/>
</dbReference>
<reference evidence="3" key="1">
    <citation type="submission" date="2009-11" db="EMBL/GenBank/DDBJ databases">
        <authorList>
            <consortium name="The Broad Institute Genome Sequencing Platform"/>
            <person name="Ward D."/>
            <person name="Feldgarden M."/>
            <person name="Earl A."/>
            <person name="Young S.K."/>
            <person name="Zeng Q."/>
            <person name="Koehrsen M."/>
            <person name="Alvarado L."/>
            <person name="Berlin A."/>
            <person name="Bochicchio J."/>
            <person name="Borenstein D."/>
            <person name="Chapman S.B."/>
            <person name="Chen Z."/>
            <person name="Engels R."/>
            <person name="Freedman E."/>
            <person name="Gellesch M."/>
            <person name="Goldberg J."/>
            <person name="Griggs A."/>
            <person name="Gujja S."/>
            <person name="Heilman E."/>
            <person name="Heiman D."/>
            <person name="Hepburn T."/>
            <person name="Howarth C."/>
            <person name="Jen D."/>
            <person name="Larson L."/>
            <person name="Lewis B."/>
            <person name="Mehta T."/>
            <person name="Park D."/>
            <person name="Pearson M."/>
            <person name="Roberts A."/>
            <person name="Saif S."/>
            <person name="Shea T."/>
            <person name="Shenoy N."/>
            <person name="Sisk P."/>
            <person name="Stolte C."/>
            <person name="Sykes S."/>
            <person name="Thomson T."/>
            <person name="Walk T."/>
            <person name="White J."/>
            <person name="Yandava C."/>
            <person name="Izard J."/>
            <person name="Baranova O.V."/>
            <person name="Blanton J.M."/>
            <person name="Tanner A.C."/>
            <person name="Dewhirst F.E."/>
            <person name="Haas B."/>
            <person name="Nusbaum C."/>
            <person name="Birren B."/>
        </authorList>
    </citation>
    <scope>NUCLEOTIDE SEQUENCE [LARGE SCALE GENOMIC DNA]</scope>
    <source>
        <strain evidence="3">1-1 BBBD Race 1</strain>
    </source>
</reference>
<dbReference type="EnsemblFungi" id="PTTG_11644-t43_1">
    <property type="protein sequence ID" value="PTTG_11644-t43_1-p1"/>
    <property type="gene ID" value="PTTG_11644"/>
</dbReference>
<feature type="domain" description="Alcohol dehydrogenase-like N-terminal" evidence="2">
    <location>
        <begin position="34"/>
        <end position="110"/>
    </location>
</feature>
<dbReference type="Gene3D" id="3.40.50.720">
    <property type="entry name" value="NAD(P)-binding Rossmann-like Domain"/>
    <property type="match status" value="1"/>
</dbReference>
<dbReference type="InterPro" id="IPR013154">
    <property type="entry name" value="ADH-like_N"/>
</dbReference>
<dbReference type="Gene3D" id="3.90.180.10">
    <property type="entry name" value="Medium-chain alcohol dehydrogenases, catalytic domain"/>
    <property type="match status" value="1"/>
</dbReference>
<reference evidence="3" key="2">
    <citation type="submission" date="2016-05" db="EMBL/GenBank/DDBJ databases">
        <title>Comparative analysis highlights variable genome content of wheat rusts and divergence of the mating loci.</title>
        <authorList>
            <person name="Cuomo C.A."/>
            <person name="Bakkeren G."/>
            <person name="Szabo L."/>
            <person name="Khalil H."/>
            <person name="Joly D."/>
            <person name="Goldberg J."/>
            <person name="Young S."/>
            <person name="Zeng Q."/>
            <person name="Fellers J."/>
        </authorList>
    </citation>
    <scope>NUCLEOTIDE SEQUENCE [LARGE SCALE GENOMIC DNA]</scope>
    <source>
        <strain evidence="3">1-1 BBBD Race 1</strain>
    </source>
</reference>
<evidence type="ECO:0000313" key="4">
    <source>
        <dbReference type="EnsemblFungi" id="PTTG_11644-t43_1-p1"/>
    </source>
</evidence>
<dbReference type="PANTHER" id="PTHR11695">
    <property type="entry name" value="ALCOHOL DEHYDROGENASE RELATED"/>
    <property type="match status" value="1"/>
</dbReference>
<proteinExistence type="predicted"/>
<protein>
    <recommendedName>
        <fullName evidence="2">Alcohol dehydrogenase-like N-terminal domain-containing protein</fullName>
    </recommendedName>
</protein>
<dbReference type="SUPFAM" id="SSF50129">
    <property type="entry name" value="GroES-like"/>
    <property type="match status" value="1"/>
</dbReference>
<feature type="compositionally biased region" description="Low complexity" evidence="1">
    <location>
        <begin position="147"/>
        <end position="156"/>
    </location>
</feature>
<accession>A0A180GDK9</accession>
<dbReference type="PANTHER" id="PTHR11695:SF294">
    <property type="entry name" value="RETICULON-4-INTERACTING PROTEIN 1, MITOCHONDRIAL"/>
    <property type="match status" value="1"/>
</dbReference>
<organism evidence="3">
    <name type="scientific">Puccinia triticina (isolate 1-1 / race 1 (BBBD))</name>
    <name type="common">Brown leaf rust fungus</name>
    <dbReference type="NCBI Taxonomy" id="630390"/>
    <lineage>
        <taxon>Eukaryota</taxon>
        <taxon>Fungi</taxon>
        <taxon>Dikarya</taxon>
        <taxon>Basidiomycota</taxon>
        <taxon>Pucciniomycotina</taxon>
        <taxon>Pucciniomycetes</taxon>
        <taxon>Pucciniales</taxon>
        <taxon>Pucciniaceae</taxon>
        <taxon>Puccinia</taxon>
    </lineage>
</organism>
<keyword evidence="5" id="KW-1185">Reference proteome</keyword>
<dbReference type="VEuPathDB" id="FungiDB:PTTG_11644"/>
<dbReference type="InterPro" id="IPR011032">
    <property type="entry name" value="GroES-like_sf"/>
</dbReference>
<reference evidence="4" key="4">
    <citation type="submission" date="2025-05" db="UniProtKB">
        <authorList>
            <consortium name="EnsemblFungi"/>
        </authorList>
    </citation>
    <scope>IDENTIFICATION</scope>
    <source>
        <strain evidence="4">isolate 1-1 / race 1 (BBBD)</strain>
    </source>
</reference>
<gene>
    <name evidence="3" type="ORF">PTTG_11644</name>
</gene>
<name>A0A180GDK9_PUCT1</name>
<dbReference type="InterPro" id="IPR036291">
    <property type="entry name" value="NAD(P)-bd_dom_sf"/>
</dbReference>
<evidence type="ECO:0000256" key="1">
    <source>
        <dbReference type="SAM" id="MobiDB-lite"/>
    </source>
</evidence>
<reference evidence="4 5" key="3">
    <citation type="journal article" date="2017" name="G3 (Bethesda)">
        <title>Comparative analysis highlights variable genome content of wheat rusts and divergence of the mating loci.</title>
        <authorList>
            <person name="Cuomo C.A."/>
            <person name="Bakkeren G."/>
            <person name="Khalil H.B."/>
            <person name="Panwar V."/>
            <person name="Joly D."/>
            <person name="Linning R."/>
            <person name="Sakthikumar S."/>
            <person name="Song X."/>
            <person name="Adiconis X."/>
            <person name="Fan L."/>
            <person name="Goldberg J.M."/>
            <person name="Levin J.Z."/>
            <person name="Young S."/>
            <person name="Zeng Q."/>
            <person name="Anikster Y."/>
            <person name="Bruce M."/>
            <person name="Wang M."/>
            <person name="Yin C."/>
            <person name="McCallum B."/>
            <person name="Szabo L.J."/>
            <person name="Hulbert S."/>
            <person name="Chen X."/>
            <person name="Fellers J.P."/>
        </authorList>
    </citation>
    <scope>NUCLEOTIDE SEQUENCE</scope>
    <source>
        <strain evidence="4">isolate 1-1 / race 1 (BBBD)</strain>
        <strain evidence="5">Isolate 1-1 / race 1 (BBBD)</strain>
    </source>
</reference>
<dbReference type="Proteomes" id="UP000005240">
    <property type="component" value="Unassembled WGS sequence"/>
</dbReference>
<dbReference type="EMBL" id="ADAS02000095">
    <property type="protein sequence ID" value="OAV90735.1"/>
    <property type="molecule type" value="Genomic_DNA"/>
</dbReference>
<dbReference type="GO" id="GO:0005739">
    <property type="term" value="C:mitochondrion"/>
    <property type="evidence" value="ECO:0007669"/>
    <property type="project" value="TreeGrafter"/>
</dbReference>
<evidence type="ECO:0000259" key="2">
    <source>
        <dbReference type="Pfam" id="PF08240"/>
    </source>
</evidence>